<dbReference type="PANTHER" id="PTHR15140:SF57">
    <property type="entry name" value="RX N-TERMINAL DOMAIN-CONTAINING PROTEIN"/>
    <property type="match status" value="1"/>
</dbReference>
<dbReference type="InterPro" id="IPR055414">
    <property type="entry name" value="LRR_R13L4/SHOC2-like"/>
</dbReference>
<sequence length="256" mass="29773">MVKELGNLTQLRRLGILKLRTEDGKDLCSSIKKMSNLRALSIVSIEEPEIIDLEHLSRPPVLLQRLYIRGRLEMLPHWIPSLHSLVKLSLKWSRLKDDPLVYLQYLPNLVHLVLSQVFTGPRLCFGAGGFKKLKILGLDEFDELKYIQVELGAMAFLEDLSIRRCQFLEKAPSGIEHLKKLKFLEFIDMPAELFNTLRPNVKDSEYWRVAHIPEVHSTCWRDGEWKVYPLESWTNGENCPLPSTVKKTDELQTRWK</sequence>
<evidence type="ECO:0000313" key="3">
    <source>
        <dbReference type="EMBL" id="GMN73876.1"/>
    </source>
</evidence>
<dbReference type="EMBL" id="BTGU01019781">
    <property type="protein sequence ID" value="GMN73881.1"/>
    <property type="molecule type" value="Genomic_DNA"/>
</dbReference>
<protein>
    <recommendedName>
        <fullName evidence="2">Disease resistance R13L4/SHOC-2-like LRR domain-containing protein</fullName>
    </recommendedName>
</protein>
<dbReference type="Proteomes" id="UP001187192">
    <property type="component" value="Unassembled WGS sequence"/>
</dbReference>
<organism evidence="3 5">
    <name type="scientific">Ficus carica</name>
    <name type="common">Common fig</name>
    <dbReference type="NCBI Taxonomy" id="3494"/>
    <lineage>
        <taxon>Eukaryota</taxon>
        <taxon>Viridiplantae</taxon>
        <taxon>Streptophyta</taxon>
        <taxon>Embryophyta</taxon>
        <taxon>Tracheophyta</taxon>
        <taxon>Spermatophyta</taxon>
        <taxon>Magnoliopsida</taxon>
        <taxon>eudicotyledons</taxon>
        <taxon>Gunneridae</taxon>
        <taxon>Pentapetalae</taxon>
        <taxon>rosids</taxon>
        <taxon>fabids</taxon>
        <taxon>Rosales</taxon>
        <taxon>Moraceae</taxon>
        <taxon>Ficeae</taxon>
        <taxon>Ficus</taxon>
    </lineage>
</organism>
<accession>A0AA88ELG0</accession>
<comment type="caution">
    <text evidence="3">The sequence shown here is derived from an EMBL/GenBank/DDBJ whole genome shotgun (WGS) entry which is preliminary data.</text>
</comment>
<evidence type="ECO:0000313" key="4">
    <source>
        <dbReference type="EMBL" id="GMN73881.1"/>
    </source>
</evidence>
<keyword evidence="5" id="KW-1185">Reference proteome</keyword>
<dbReference type="PANTHER" id="PTHR15140">
    <property type="entry name" value="TUBULIN-SPECIFIC CHAPERONE E"/>
    <property type="match status" value="1"/>
</dbReference>
<dbReference type="SUPFAM" id="SSF52058">
    <property type="entry name" value="L domain-like"/>
    <property type="match status" value="1"/>
</dbReference>
<gene>
    <name evidence="3" type="ORF">TIFTF001_056147</name>
    <name evidence="4" type="ORF">TIFTF001_056148</name>
</gene>
<name>A0AA88ELG0_FICCA</name>
<evidence type="ECO:0000313" key="5">
    <source>
        <dbReference type="Proteomes" id="UP001187192"/>
    </source>
</evidence>
<dbReference type="InterPro" id="IPR032675">
    <property type="entry name" value="LRR_dom_sf"/>
</dbReference>
<feature type="domain" description="Disease resistance R13L4/SHOC-2-like LRR" evidence="2">
    <location>
        <begin position="1"/>
        <end position="183"/>
    </location>
</feature>
<evidence type="ECO:0000259" key="2">
    <source>
        <dbReference type="Pfam" id="PF23598"/>
    </source>
</evidence>
<keyword evidence="1" id="KW-0677">Repeat</keyword>
<evidence type="ECO:0000256" key="1">
    <source>
        <dbReference type="ARBA" id="ARBA00022737"/>
    </source>
</evidence>
<dbReference type="Gene3D" id="3.80.10.10">
    <property type="entry name" value="Ribonuclease Inhibitor"/>
    <property type="match status" value="1"/>
</dbReference>
<proteinExistence type="predicted"/>
<dbReference type="Pfam" id="PF23598">
    <property type="entry name" value="LRR_14"/>
    <property type="match status" value="1"/>
</dbReference>
<reference evidence="3" key="1">
    <citation type="submission" date="2023-07" db="EMBL/GenBank/DDBJ databases">
        <title>draft genome sequence of fig (Ficus carica).</title>
        <authorList>
            <person name="Takahashi T."/>
            <person name="Nishimura K."/>
        </authorList>
    </citation>
    <scope>NUCLEOTIDE SEQUENCE</scope>
</reference>
<dbReference type="AlphaFoldDB" id="A0AA88ELG0"/>
<dbReference type="EMBL" id="BTGU01019780">
    <property type="protein sequence ID" value="GMN73876.1"/>
    <property type="molecule type" value="Genomic_DNA"/>
</dbReference>